<evidence type="ECO:0000313" key="3">
    <source>
        <dbReference type="Proteomes" id="UP000672032"/>
    </source>
</evidence>
<evidence type="ECO:0000259" key="1">
    <source>
        <dbReference type="Pfam" id="PF00651"/>
    </source>
</evidence>
<dbReference type="Pfam" id="PF00651">
    <property type="entry name" value="BTB"/>
    <property type="match status" value="1"/>
</dbReference>
<name>A0A8A3PAH6_9HELO</name>
<dbReference type="PANTHER" id="PTHR47843:SF2">
    <property type="entry name" value="BTB DOMAIN-CONTAINING PROTEIN"/>
    <property type="match status" value="1"/>
</dbReference>
<organism evidence="2 3">
    <name type="scientific">Monilinia vaccinii-corymbosi</name>
    <dbReference type="NCBI Taxonomy" id="61207"/>
    <lineage>
        <taxon>Eukaryota</taxon>
        <taxon>Fungi</taxon>
        <taxon>Dikarya</taxon>
        <taxon>Ascomycota</taxon>
        <taxon>Pezizomycotina</taxon>
        <taxon>Leotiomycetes</taxon>
        <taxon>Helotiales</taxon>
        <taxon>Sclerotiniaceae</taxon>
        <taxon>Monilinia</taxon>
    </lineage>
</organism>
<dbReference type="AlphaFoldDB" id="A0A8A3PAH6"/>
<dbReference type="PANTHER" id="PTHR47843">
    <property type="entry name" value="BTB DOMAIN-CONTAINING PROTEIN-RELATED"/>
    <property type="match status" value="1"/>
</dbReference>
<dbReference type="EMBL" id="CP063406">
    <property type="protein sequence ID" value="QSZ31477.1"/>
    <property type="molecule type" value="Genomic_DNA"/>
</dbReference>
<dbReference type="Gene3D" id="3.30.710.10">
    <property type="entry name" value="Potassium Channel Kv1.1, Chain A"/>
    <property type="match status" value="1"/>
</dbReference>
<reference evidence="2" key="1">
    <citation type="submission" date="2020-10" db="EMBL/GenBank/DDBJ databases">
        <title>Genome Sequence of Monilinia vaccinii-corymbosi Sheds Light on Mummy Berry Disease Infection of Blueberry and Mating Type.</title>
        <authorList>
            <person name="Yow A.G."/>
            <person name="Zhang Y."/>
            <person name="Bansal K."/>
            <person name="Eacker S.M."/>
            <person name="Sullivan S."/>
            <person name="Liachko I."/>
            <person name="Cubeta M.A."/>
            <person name="Rollins J.A."/>
            <person name="Ashrafi H."/>
        </authorList>
    </citation>
    <scope>NUCLEOTIDE SEQUENCE</scope>
    <source>
        <strain evidence="2">RL-1</strain>
    </source>
</reference>
<dbReference type="InterPro" id="IPR000210">
    <property type="entry name" value="BTB/POZ_dom"/>
</dbReference>
<dbReference type="SUPFAM" id="SSF54695">
    <property type="entry name" value="POZ domain"/>
    <property type="match status" value="1"/>
</dbReference>
<evidence type="ECO:0000313" key="2">
    <source>
        <dbReference type="EMBL" id="QSZ31477.1"/>
    </source>
</evidence>
<proteinExistence type="predicted"/>
<dbReference type="OrthoDB" id="194443at2759"/>
<dbReference type="InterPro" id="IPR011333">
    <property type="entry name" value="SKP1/BTB/POZ_sf"/>
</dbReference>
<keyword evidence="3" id="KW-1185">Reference proteome</keyword>
<gene>
    <name evidence="2" type="ORF">DSL72_001042</name>
</gene>
<feature type="domain" description="BTB" evidence="1">
    <location>
        <begin position="100"/>
        <end position="158"/>
    </location>
</feature>
<dbReference type="CDD" id="cd18186">
    <property type="entry name" value="BTB_POZ_ZBTB_KLHL-like"/>
    <property type="match status" value="1"/>
</dbReference>
<protein>
    <recommendedName>
        <fullName evidence="1">BTB domain-containing protein</fullName>
    </recommendedName>
</protein>
<sequence>MRLVEPNRAAQYKEEVFQAAKEAIVKDFDDYPGLRREYASLSYDEEIVWKRPLIFRDSKIAQSREFQNQFAAPRMRDPQHEIVRIEVSDGNDENPYVDVFYVHKALICHYSSHFNAAFNDRAEVVDGIETIAVSGTSKEVFGRYVEWIYTQELRDTSRSALAELDQDEMEEREAVERGYKETIESLIDLWILAEFTFVPGLQNLVIDALEYHRGWLHSIGSVRLNELSEKVHRLASEGTKLRRYFISALTVSVANRHLELPDCPAETIDAIQQFLDSASASDDLFVDQYSMRTREAMMQYYAEDPEMPLPPGAKY</sequence>
<dbReference type="Proteomes" id="UP000672032">
    <property type="component" value="Chromosome 2"/>
</dbReference>
<accession>A0A8A3PAH6</accession>